<dbReference type="AlphaFoldDB" id="A0A8J4DUC6"/>
<evidence type="ECO:0000256" key="5">
    <source>
        <dbReference type="ARBA" id="ARBA00022989"/>
    </source>
</evidence>
<reference evidence="10" key="1">
    <citation type="submission" date="2021-01" db="EMBL/GenBank/DDBJ databases">
        <title>Whole genome shotgun sequence of Virgisporangium aliadipatigenens NBRC 105644.</title>
        <authorList>
            <person name="Komaki H."/>
            <person name="Tamura T."/>
        </authorList>
    </citation>
    <scope>NUCLEOTIDE SEQUENCE</scope>
    <source>
        <strain evidence="10">NBRC 105644</strain>
    </source>
</reference>
<keyword evidence="11" id="KW-1185">Reference proteome</keyword>
<proteinExistence type="predicted"/>
<gene>
    <name evidence="10" type="ORF">Val02_68040</name>
</gene>
<dbReference type="PANTHER" id="PTHR37820">
    <property type="entry name" value="CELL DIVISION PROTEIN DIVIB"/>
    <property type="match status" value="1"/>
</dbReference>
<evidence type="ECO:0000256" key="3">
    <source>
        <dbReference type="ARBA" id="ARBA00022618"/>
    </source>
</evidence>
<evidence type="ECO:0000256" key="2">
    <source>
        <dbReference type="ARBA" id="ARBA00022475"/>
    </source>
</evidence>
<keyword evidence="7" id="KW-0131">Cell cycle</keyword>
<dbReference type="InterPro" id="IPR034746">
    <property type="entry name" value="POTRA"/>
</dbReference>
<evidence type="ECO:0000256" key="7">
    <source>
        <dbReference type="ARBA" id="ARBA00023306"/>
    </source>
</evidence>
<keyword evidence="4 8" id="KW-0812">Transmembrane</keyword>
<feature type="domain" description="POTRA" evidence="9">
    <location>
        <begin position="61"/>
        <end position="129"/>
    </location>
</feature>
<dbReference type="GO" id="GO:0005886">
    <property type="term" value="C:plasma membrane"/>
    <property type="evidence" value="ECO:0007669"/>
    <property type="project" value="TreeGrafter"/>
</dbReference>
<evidence type="ECO:0000259" key="9">
    <source>
        <dbReference type="PROSITE" id="PS51779"/>
    </source>
</evidence>
<protein>
    <recommendedName>
        <fullName evidence="9">POTRA domain-containing protein</fullName>
    </recommendedName>
</protein>
<dbReference type="InterPro" id="IPR050487">
    <property type="entry name" value="FtsQ_DivIB"/>
</dbReference>
<dbReference type="InterPro" id="IPR005548">
    <property type="entry name" value="Cell_div_FtsQ/DivIB_C"/>
</dbReference>
<keyword evidence="5 8" id="KW-1133">Transmembrane helix</keyword>
<comment type="caution">
    <text evidence="10">The sequence shown here is derived from an EMBL/GenBank/DDBJ whole genome shotgun (WGS) entry which is preliminary data.</text>
</comment>
<evidence type="ECO:0000313" key="11">
    <source>
        <dbReference type="Proteomes" id="UP000619260"/>
    </source>
</evidence>
<dbReference type="PANTHER" id="PTHR37820:SF1">
    <property type="entry name" value="CELL DIVISION PROTEIN FTSQ"/>
    <property type="match status" value="1"/>
</dbReference>
<dbReference type="Pfam" id="PF08478">
    <property type="entry name" value="POTRA_1"/>
    <property type="match status" value="1"/>
</dbReference>
<dbReference type="GO" id="GO:0051301">
    <property type="term" value="P:cell division"/>
    <property type="evidence" value="ECO:0007669"/>
    <property type="project" value="UniProtKB-KW"/>
</dbReference>
<dbReference type="InterPro" id="IPR013685">
    <property type="entry name" value="POTRA_FtsQ_type"/>
</dbReference>
<dbReference type="Proteomes" id="UP000619260">
    <property type="component" value="Unassembled WGS sequence"/>
</dbReference>
<evidence type="ECO:0000313" key="10">
    <source>
        <dbReference type="EMBL" id="GIJ49918.1"/>
    </source>
</evidence>
<dbReference type="EMBL" id="BOPF01000031">
    <property type="protein sequence ID" value="GIJ49918.1"/>
    <property type="molecule type" value="Genomic_DNA"/>
</dbReference>
<name>A0A8J4DUC6_9ACTN</name>
<evidence type="ECO:0000256" key="8">
    <source>
        <dbReference type="SAM" id="Phobius"/>
    </source>
</evidence>
<dbReference type="PROSITE" id="PS51779">
    <property type="entry name" value="POTRA"/>
    <property type="match status" value="1"/>
</dbReference>
<keyword evidence="6 8" id="KW-0472">Membrane</keyword>
<sequence>MADRRWRLVRAGRDAVPESVRRFNARARRNKLRVARPWLITAGVVLVLAIAAAVLYWTPAVSVRDLRVRGTAVVTEREVLDAAAVRRGVPLLRVDVDGVRSRVAAIAPVRSVDITRMPPSTLEIRVTERTAVAVVENPGGRWLLDETGVAYLPAPVENPGLVLVRLATPNPTDATTRAALAVLTALTQELRDPLAALVAEAPARIRLELTDGRTVVWGDSSENDAKARVAAAMLGKPGQVIDVSAPEFVTVR</sequence>
<keyword evidence="3" id="KW-0132">Cell division</keyword>
<evidence type="ECO:0000256" key="1">
    <source>
        <dbReference type="ARBA" id="ARBA00004370"/>
    </source>
</evidence>
<evidence type="ECO:0000256" key="4">
    <source>
        <dbReference type="ARBA" id="ARBA00022692"/>
    </source>
</evidence>
<evidence type="ECO:0000256" key="6">
    <source>
        <dbReference type="ARBA" id="ARBA00023136"/>
    </source>
</evidence>
<accession>A0A8J4DUC6</accession>
<dbReference type="Pfam" id="PF03799">
    <property type="entry name" value="FtsQ_DivIB_C"/>
    <property type="match status" value="1"/>
</dbReference>
<keyword evidence="2" id="KW-1003">Cell membrane</keyword>
<dbReference type="RefSeq" id="WP_239153541.1">
    <property type="nucleotide sequence ID" value="NZ_BOPF01000031.1"/>
</dbReference>
<dbReference type="Gene3D" id="3.10.20.310">
    <property type="entry name" value="membrane protein fhac"/>
    <property type="match status" value="1"/>
</dbReference>
<organism evidence="10 11">
    <name type="scientific">Virgisporangium aliadipatigenens</name>
    <dbReference type="NCBI Taxonomy" id="741659"/>
    <lineage>
        <taxon>Bacteria</taxon>
        <taxon>Bacillati</taxon>
        <taxon>Actinomycetota</taxon>
        <taxon>Actinomycetes</taxon>
        <taxon>Micromonosporales</taxon>
        <taxon>Micromonosporaceae</taxon>
        <taxon>Virgisporangium</taxon>
    </lineage>
</organism>
<feature type="transmembrane region" description="Helical" evidence="8">
    <location>
        <begin position="38"/>
        <end position="57"/>
    </location>
</feature>
<comment type="subcellular location">
    <subcellularLocation>
        <location evidence="1">Membrane</location>
    </subcellularLocation>
</comment>